<feature type="compositionally biased region" description="Basic and acidic residues" evidence="1">
    <location>
        <begin position="205"/>
        <end position="215"/>
    </location>
</feature>
<dbReference type="EMBL" id="JANJYI010000006">
    <property type="protein sequence ID" value="KAK2644300.1"/>
    <property type="molecule type" value="Genomic_DNA"/>
</dbReference>
<gene>
    <name evidence="2" type="ORF">Ddye_019495</name>
</gene>
<dbReference type="InterPro" id="IPR038943">
    <property type="entry name" value="PLDrp1-like"/>
</dbReference>
<feature type="region of interest" description="Disordered" evidence="1">
    <location>
        <begin position="166"/>
        <end position="197"/>
    </location>
</feature>
<proteinExistence type="predicted"/>
<accession>A0AAD9TY16</accession>
<name>A0AAD9TY16_9ROSI</name>
<keyword evidence="3" id="KW-1185">Reference proteome</keyword>
<dbReference type="AlphaFoldDB" id="A0AAD9TY16"/>
<comment type="caution">
    <text evidence="2">The sequence shown here is derived from an EMBL/GenBank/DDBJ whole genome shotgun (WGS) entry which is preliminary data.</text>
</comment>
<protein>
    <submittedName>
        <fullName evidence="2">Uncharacterized protein</fullName>
    </submittedName>
</protein>
<feature type="region of interest" description="Disordered" evidence="1">
    <location>
        <begin position="205"/>
        <end position="224"/>
    </location>
</feature>
<evidence type="ECO:0000313" key="3">
    <source>
        <dbReference type="Proteomes" id="UP001280121"/>
    </source>
</evidence>
<dbReference type="PANTHER" id="PTHR33971:SF3">
    <property type="entry name" value="UBIQUITIN CARBOXYL-TERMINAL HYDROLASE 36"/>
    <property type="match status" value="1"/>
</dbReference>
<reference evidence="2" key="1">
    <citation type="journal article" date="2023" name="Plant J.">
        <title>Genome sequences and population genomics provide insights into the demographic history, inbreeding, and mutation load of two 'living fossil' tree species of Dipteronia.</title>
        <authorList>
            <person name="Feng Y."/>
            <person name="Comes H.P."/>
            <person name="Chen J."/>
            <person name="Zhu S."/>
            <person name="Lu R."/>
            <person name="Zhang X."/>
            <person name="Li P."/>
            <person name="Qiu J."/>
            <person name="Olsen K.M."/>
            <person name="Qiu Y."/>
        </authorList>
    </citation>
    <scope>NUCLEOTIDE SEQUENCE</scope>
    <source>
        <strain evidence="2">KIB01</strain>
    </source>
</reference>
<evidence type="ECO:0000256" key="1">
    <source>
        <dbReference type="SAM" id="MobiDB-lite"/>
    </source>
</evidence>
<evidence type="ECO:0000313" key="2">
    <source>
        <dbReference type="EMBL" id="KAK2644300.1"/>
    </source>
</evidence>
<organism evidence="2 3">
    <name type="scientific">Dipteronia dyeriana</name>
    <dbReference type="NCBI Taxonomy" id="168575"/>
    <lineage>
        <taxon>Eukaryota</taxon>
        <taxon>Viridiplantae</taxon>
        <taxon>Streptophyta</taxon>
        <taxon>Embryophyta</taxon>
        <taxon>Tracheophyta</taxon>
        <taxon>Spermatophyta</taxon>
        <taxon>Magnoliopsida</taxon>
        <taxon>eudicotyledons</taxon>
        <taxon>Gunneridae</taxon>
        <taxon>Pentapetalae</taxon>
        <taxon>rosids</taxon>
        <taxon>malvids</taxon>
        <taxon>Sapindales</taxon>
        <taxon>Sapindaceae</taxon>
        <taxon>Hippocastanoideae</taxon>
        <taxon>Acereae</taxon>
        <taxon>Dipteronia</taxon>
    </lineage>
</organism>
<feature type="compositionally biased region" description="Basic and acidic residues" evidence="1">
    <location>
        <begin position="184"/>
        <end position="193"/>
    </location>
</feature>
<dbReference type="GO" id="GO:0004674">
    <property type="term" value="F:protein serine/threonine kinase activity"/>
    <property type="evidence" value="ECO:0007669"/>
    <property type="project" value="TreeGrafter"/>
</dbReference>
<dbReference type="PANTHER" id="PTHR33971">
    <property type="entry name" value="OS06G0232000 PROTEIN"/>
    <property type="match status" value="1"/>
</dbReference>
<dbReference type="GO" id="GO:0070300">
    <property type="term" value="F:phosphatidic acid binding"/>
    <property type="evidence" value="ECO:0007669"/>
    <property type="project" value="InterPro"/>
</dbReference>
<sequence>MEYYSSNYYDSYASESYQTPYSYGGNYDIVPSSQALMSHSDQEFSSQNLFEYNFNPYYGAYDPFSMNRSVVAYSASTYSEPKSFVYDLYNGGYTPEVVTQFRISYSVSESSNDIKFEEYDPTPYGGGYDQAQTYGKPLPHSEAICYPRSHSTLDSGTPILNGFTDGSTESPYGKGNVTVSPPKPHIENEKTPPEEEEQQLIEYDANHDQDDKPPVSDHGSGYDEGYNYEYEKIAQQNPFGYGSECMDLCESIFGYWPCFDKYNTRGHDCQQVADYGENSSSNQWNETADYLFGRSSYPPYEERRAGDVIYSYQRHHQPQPLHIQACCYEKRA</sequence>
<dbReference type="Proteomes" id="UP001280121">
    <property type="component" value="Unassembled WGS sequence"/>
</dbReference>